<accession>A0ABX3A6E4</accession>
<reference evidence="1 2" key="1">
    <citation type="submission" date="2016-08" db="EMBL/GenBank/DDBJ databases">
        <title>Draft genome sequence of Candidatus Piscirickettsia litoralis, from seawater.</title>
        <authorList>
            <person name="Wan X."/>
            <person name="Lee A.J."/>
            <person name="Hou S."/>
            <person name="Donachie S.P."/>
        </authorList>
    </citation>
    <scope>NUCLEOTIDE SEQUENCE [LARGE SCALE GENOMIC DNA]</scope>
    <source>
        <strain evidence="1 2">Y2</strain>
    </source>
</reference>
<dbReference type="SUPFAM" id="SSF48452">
    <property type="entry name" value="TPR-like"/>
    <property type="match status" value="1"/>
</dbReference>
<evidence type="ECO:0008006" key="3">
    <source>
        <dbReference type="Google" id="ProtNLM"/>
    </source>
</evidence>
<sequence>MDFMVNDILDFWFGNHASMVDTANNQAKLWWGKDPAVDSKIANQYETILDEIVEDQWPFARNSAREILAAIILTDQFPRNIYRDTAKAFAYDGIARKLCRLLIDKKLDTELTLIERVFAYLPLEHSEDITDQVESLEKFDELLHIAAAKDKAVFEQYAAYAKSHYDVIDKFGRFPHRNASLGRDSTEKEQAYLQQEGSGF</sequence>
<dbReference type="InterPro" id="IPR010323">
    <property type="entry name" value="DUF924"/>
</dbReference>
<proteinExistence type="predicted"/>
<protein>
    <recommendedName>
        <fullName evidence="3">DUF924 domain-containing protein</fullName>
    </recommendedName>
</protein>
<evidence type="ECO:0000313" key="2">
    <source>
        <dbReference type="Proteomes" id="UP000094329"/>
    </source>
</evidence>
<dbReference type="InterPro" id="IPR011990">
    <property type="entry name" value="TPR-like_helical_dom_sf"/>
</dbReference>
<comment type="caution">
    <text evidence="1">The sequence shown here is derived from an EMBL/GenBank/DDBJ whole genome shotgun (WGS) entry which is preliminary data.</text>
</comment>
<dbReference type="Pfam" id="PF06041">
    <property type="entry name" value="DUF924"/>
    <property type="match status" value="1"/>
</dbReference>
<dbReference type="Gene3D" id="1.25.40.10">
    <property type="entry name" value="Tetratricopeptide repeat domain"/>
    <property type="match status" value="1"/>
</dbReference>
<name>A0ABX3A6E4_9GAMM</name>
<gene>
    <name evidence="1" type="ORF">BGC07_08930</name>
</gene>
<dbReference type="EMBL" id="MDTU01000001">
    <property type="protein sequence ID" value="ODN43015.1"/>
    <property type="molecule type" value="Genomic_DNA"/>
</dbReference>
<dbReference type="Gene3D" id="1.20.58.320">
    <property type="entry name" value="TPR-like"/>
    <property type="match status" value="1"/>
</dbReference>
<evidence type="ECO:0000313" key="1">
    <source>
        <dbReference type="EMBL" id="ODN43015.1"/>
    </source>
</evidence>
<keyword evidence="2" id="KW-1185">Reference proteome</keyword>
<dbReference type="Proteomes" id="UP000094329">
    <property type="component" value="Unassembled WGS sequence"/>
</dbReference>
<organism evidence="1 2">
    <name type="scientific">Piscirickettsia litoralis</name>
    <dbReference type="NCBI Taxonomy" id="1891921"/>
    <lineage>
        <taxon>Bacteria</taxon>
        <taxon>Pseudomonadati</taxon>
        <taxon>Pseudomonadota</taxon>
        <taxon>Gammaproteobacteria</taxon>
        <taxon>Thiotrichales</taxon>
        <taxon>Piscirickettsiaceae</taxon>
        <taxon>Piscirickettsia</taxon>
    </lineage>
</organism>